<feature type="domain" description="Bin3-type SAM" evidence="7">
    <location>
        <begin position="1"/>
        <end position="252"/>
    </location>
</feature>
<dbReference type="PANTHER" id="PTHR12315:SF1">
    <property type="entry name" value="RNA 5'-MONOPHOSPHATE METHYLTRANSFERASE"/>
    <property type="match status" value="1"/>
</dbReference>
<dbReference type="EC" id="2.1.1.-" evidence="6"/>
<evidence type="ECO:0000259" key="7">
    <source>
        <dbReference type="PROSITE" id="PS51515"/>
    </source>
</evidence>
<dbReference type="Gene3D" id="3.40.50.150">
    <property type="entry name" value="Vaccinia Virus protein VP39"/>
    <property type="match status" value="1"/>
</dbReference>
<evidence type="ECO:0000256" key="5">
    <source>
        <dbReference type="PROSITE-ProRule" id="PRU00848"/>
    </source>
</evidence>
<gene>
    <name evidence="9" type="primary">LOC106460411</name>
</gene>
<organism evidence="8 9">
    <name type="scientific">Limulus polyphemus</name>
    <name type="common">Atlantic horseshoe crab</name>
    <dbReference type="NCBI Taxonomy" id="6850"/>
    <lineage>
        <taxon>Eukaryota</taxon>
        <taxon>Metazoa</taxon>
        <taxon>Ecdysozoa</taxon>
        <taxon>Arthropoda</taxon>
        <taxon>Chelicerata</taxon>
        <taxon>Merostomata</taxon>
        <taxon>Xiphosura</taxon>
        <taxon>Limulidae</taxon>
        <taxon>Limulus</taxon>
    </lineage>
</organism>
<dbReference type="InterPro" id="IPR039772">
    <property type="entry name" value="Bin3-like"/>
</dbReference>
<keyword evidence="8" id="KW-1185">Reference proteome</keyword>
<keyword evidence="2 6" id="KW-0489">Methyltransferase</keyword>
<dbReference type="InterPro" id="IPR024160">
    <property type="entry name" value="BIN3_SAM-bd_dom"/>
</dbReference>
<evidence type="ECO:0000256" key="2">
    <source>
        <dbReference type="ARBA" id="ARBA00022603"/>
    </source>
</evidence>
<dbReference type="GeneID" id="106460411"/>
<reference evidence="9" key="1">
    <citation type="submission" date="2025-08" db="UniProtKB">
        <authorList>
            <consortium name="RefSeq"/>
        </authorList>
    </citation>
    <scope>IDENTIFICATION</scope>
    <source>
        <tissue evidence="9">Muscle</tissue>
    </source>
</reference>
<keyword evidence="3 6" id="KW-0808">Transferase</keyword>
<dbReference type="SUPFAM" id="SSF53335">
    <property type="entry name" value="S-adenosyl-L-methionine-dependent methyltransferases"/>
    <property type="match status" value="1"/>
</dbReference>
<protein>
    <recommendedName>
        <fullName evidence="6">RNA methyltransferase</fullName>
        <ecNumber evidence="6">2.1.1.-</ecNumber>
    </recommendedName>
</protein>
<evidence type="ECO:0000256" key="1">
    <source>
        <dbReference type="ARBA" id="ARBA00008361"/>
    </source>
</evidence>
<keyword evidence="4 5" id="KW-0949">S-adenosyl-L-methionine</keyword>
<dbReference type="InterPro" id="IPR029063">
    <property type="entry name" value="SAM-dependent_MTases_sf"/>
</dbReference>
<evidence type="ECO:0000256" key="4">
    <source>
        <dbReference type="ARBA" id="ARBA00022691"/>
    </source>
</evidence>
<name>A0ABM1B628_LIMPO</name>
<proteinExistence type="inferred from homology"/>
<dbReference type="PROSITE" id="PS51515">
    <property type="entry name" value="BIN3_SAM"/>
    <property type="match status" value="1"/>
</dbReference>
<comment type="similarity">
    <text evidence="1 6">Belongs to the methyltransferase superfamily.</text>
</comment>
<evidence type="ECO:0000256" key="3">
    <source>
        <dbReference type="ARBA" id="ARBA00022679"/>
    </source>
</evidence>
<evidence type="ECO:0000313" key="9">
    <source>
        <dbReference type="RefSeq" id="XP_013775559.1"/>
    </source>
</evidence>
<dbReference type="PANTHER" id="PTHR12315">
    <property type="entry name" value="BICOID-INTERACTING PROTEIN RELATED"/>
    <property type="match status" value="1"/>
</dbReference>
<sequence>MAASSLWEREPGAAKYGNFINYYQFNSPKKRINLIPRHLLNYIFSANKVEKLRVGLDIGCNAGDLTEALYQHFTDIENQERIASELEYDLHILGVDLDPVLIKRSCEKNSFPNNITYKEIDIMEGDQCYTTFRSYLNNFGKSMFDIIFCFSVTMWVHLNHGDVGLKKFLKDVSGFTQYLLLEPQEWKCYRSASRRMRKLKCPAFQNLEDLQMKESVVEDIACYLKECGMEEVKNFGTTEWGRKIILYKKIKV</sequence>
<accession>A0ABM1B628</accession>
<dbReference type="RefSeq" id="XP_013775559.1">
    <property type="nucleotide sequence ID" value="XM_013920105.2"/>
</dbReference>
<dbReference type="Pfam" id="PF06859">
    <property type="entry name" value="Bin3"/>
    <property type="match status" value="1"/>
</dbReference>
<dbReference type="CDD" id="cd02440">
    <property type="entry name" value="AdoMet_MTases"/>
    <property type="match status" value="1"/>
</dbReference>
<dbReference type="Proteomes" id="UP000694941">
    <property type="component" value="Unplaced"/>
</dbReference>
<evidence type="ECO:0000313" key="8">
    <source>
        <dbReference type="Proteomes" id="UP000694941"/>
    </source>
</evidence>
<dbReference type="InterPro" id="IPR010675">
    <property type="entry name" value="Bin3_C"/>
</dbReference>
<evidence type="ECO:0000256" key="6">
    <source>
        <dbReference type="RuleBase" id="RU367087"/>
    </source>
</evidence>